<name>A0A9W8I6R8_9FUNG</name>
<reference evidence="1" key="1">
    <citation type="submission" date="2022-07" db="EMBL/GenBank/DDBJ databases">
        <title>Phylogenomic reconstructions and comparative analyses of Kickxellomycotina fungi.</title>
        <authorList>
            <person name="Reynolds N.K."/>
            <person name="Stajich J.E."/>
            <person name="Barry K."/>
            <person name="Grigoriev I.V."/>
            <person name="Crous P."/>
            <person name="Smith M.E."/>
        </authorList>
    </citation>
    <scope>NUCLEOTIDE SEQUENCE</scope>
    <source>
        <strain evidence="1">NRRL 1566</strain>
    </source>
</reference>
<gene>
    <name evidence="1" type="ORF">IWW36_002607</name>
</gene>
<dbReference type="InterPro" id="IPR029044">
    <property type="entry name" value="Nucleotide-diphossugar_trans"/>
</dbReference>
<dbReference type="Proteomes" id="UP001139887">
    <property type="component" value="Unassembled WGS sequence"/>
</dbReference>
<dbReference type="AlphaFoldDB" id="A0A9W8I6R8"/>
<proteinExistence type="predicted"/>
<dbReference type="InterPro" id="IPR021047">
    <property type="entry name" value="Mannosyltransferase_CMT1"/>
</dbReference>
<dbReference type="PANTHER" id="PTHR34144">
    <property type="entry name" value="CHROMOSOME 8, WHOLE GENOME SHOTGUN SEQUENCE"/>
    <property type="match status" value="1"/>
</dbReference>
<dbReference type="Pfam" id="PF11735">
    <property type="entry name" value="CAP59_mtransfer"/>
    <property type="match status" value="1"/>
</dbReference>
<comment type="caution">
    <text evidence="1">The sequence shown here is derived from an EMBL/GenBank/DDBJ whole genome shotgun (WGS) entry which is preliminary data.</text>
</comment>
<evidence type="ECO:0000313" key="1">
    <source>
        <dbReference type="EMBL" id="KAJ2849479.1"/>
    </source>
</evidence>
<protein>
    <recommendedName>
        <fullName evidence="3">Alpha-1,3-mannosyltransferase CMT1</fullName>
    </recommendedName>
</protein>
<dbReference type="SUPFAM" id="SSF53448">
    <property type="entry name" value="Nucleotide-diphospho-sugar transferases"/>
    <property type="match status" value="1"/>
</dbReference>
<organism evidence="1 2">
    <name type="scientific">Coemansia brasiliensis</name>
    <dbReference type="NCBI Taxonomy" id="2650707"/>
    <lineage>
        <taxon>Eukaryota</taxon>
        <taxon>Fungi</taxon>
        <taxon>Fungi incertae sedis</taxon>
        <taxon>Zoopagomycota</taxon>
        <taxon>Kickxellomycotina</taxon>
        <taxon>Kickxellomycetes</taxon>
        <taxon>Kickxellales</taxon>
        <taxon>Kickxellaceae</taxon>
        <taxon>Coemansia</taxon>
    </lineage>
</organism>
<dbReference type="OrthoDB" id="262547at2759"/>
<keyword evidence="2" id="KW-1185">Reference proteome</keyword>
<dbReference type="EMBL" id="JANBUW010000076">
    <property type="protein sequence ID" value="KAJ2849479.1"/>
    <property type="molecule type" value="Genomic_DNA"/>
</dbReference>
<evidence type="ECO:0000313" key="2">
    <source>
        <dbReference type="Proteomes" id="UP001139887"/>
    </source>
</evidence>
<sequence length="318" mass="36235">MAEKRYEGISNTTGPVFVAVNLLNSEHILPNMAMQLLALAEVLGRSSIFISVYENGSTDNTKRILHAFNHTLAALEIPHQIITDSQPRPALYHRIQYMADIRNRALQPLYAHNIYDRVVFLNDVYFCLSDILELIYQAQHHHAHLLCAEDFDTRHGALEFYDTWVSRDMLGKAFRNRYQNIADDSLALVGQLNNQPFQVQCCWNGIAIIDAQAFSFPHNLRFRRSNAGECSASECSLLCNDMWRHGMSRILVVPRIKVSYNIATRDRLRQPATFPRDSPFTDTQTSIRFRPSPKTVYCHPLNHNGNNVPDGPASLVPV</sequence>
<dbReference type="PANTHER" id="PTHR34144:SF7">
    <property type="entry name" value="EXPORT PROTEIN (CAP59), PUTATIVE (AFU_ORTHOLOGUE AFUA_7G05020)-RELATED"/>
    <property type="match status" value="1"/>
</dbReference>
<evidence type="ECO:0008006" key="3">
    <source>
        <dbReference type="Google" id="ProtNLM"/>
    </source>
</evidence>
<accession>A0A9W8I6R8</accession>